<dbReference type="AlphaFoldDB" id="A0AB36XND6"/>
<proteinExistence type="predicted"/>
<comment type="caution">
    <text evidence="1">The sequence shown here is derived from an EMBL/GenBank/DDBJ whole genome shotgun (WGS) entry which is preliminary data.</text>
</comment>
<name>A0AB36XND6_9VIBR</name>
<accession>A0AB36XND6</accession>
<reference evidence="1" key="3">
    <citation type="journal article" date="2018" name="Nature">
        <title>A major lineage of non-tailed dsDNA viruses as unrecognized killers of marine bacteria.</title>
        <authorList>
            <person name="Kauffman K.M."/>
            <person name="Hussain F.A."/>
            <person name="Yang J."/>
            <person name="Arevalo P."/>
            <person name="Brown J.M."/>
            <person name="Chang W.K."/>
            <person name="VanInsberghe D."/>
            <person name="Elsherbini J."/>
            <person name="Sharma R.S."/>
            <person name="Cutler M.B."/>
            <person name="Kelly L."/>
            <person name="Polz M.F."/>
        </authorList>
    </citation>
    <scope>NUCLEOTIDE SEQUENCE</scope>
    <source>
        <strain evidence="1">10N.261.52.F7</strain>
    </source>
</reference>
<reference key="1">
    <citation type="submission" date="2016-07" db="EMBL/GenBank/DDBJ databases">
        <title>Nontailed viruses are major unrecognized killers of bacteria in the ocean.</title>
        <authorList>
            <person name="Kauffman K."/>
            <person name="Hussain F."/>
            <person name="Yang J."/>
            <person name="Arevalo P."/>
            <person name="Brown J."/>
            <person name="Cutler M."/>
            <person name="Kelly L."/>
            <person name="Polz M.F."/>
        </authorList>
    </citation>
    <scope>NUCLEOTIDE SEQUENCE [LARGE SCALE GENOMIC DNA]</scope>
    <source>
        <strain>10N.261.52.F7</strain>
    </source>
</reference>
<sequence>MVNIDLSVPELKEFILNDSTPFKVVDPTSLPQKTQLAMCEFMRGKTAPHLLYIYSHDYASFRNLVISGKIIIK</sequence>
<reference evidence="1" key="2">
    <citation type="submission" date="2016-07" db="EMBL/GenBank/DDBJ databases">
        <authorList>
            <person name="Kauffman K."/>
            <person name="Arevalo P."/>
            <person name="Polz M.F."/>
        </authorList>
    </citation>
    <scope>NUCLEOTIDE SEQUENCE</scope>
    <source>
        <strain evidence="1">10N.261.52.F7</strain>
    </source>
</reference>
<protein>
    <submittedName>
        <fullName evidence="1">Uncharacterized protein</fullName>
    </submittedName>
</protein>
<evidence type="ECO:0000313" key="1">
    <source>
        <dbReference type="EMBL" id="PMK48105.1"/>
    </source>
</evidence>
<dbReference type="EMBL" id="MCXM01000011">
    <property type="protein sequence ID" value="PMK48105.1"/>
    <property type="molecule type" value="Genomic_DNA"/>
</dbReference>
<gene>
    <name evidence="1" type="ORF">BCT99_14635</name>
</gene>
<organism evidence="1">
    <name type="scientific">Vibrio lentus</name>
    <dbReference type="NCBI Taxonomy" id="136468"/>
    <lineage>
        <taxon>Bacteria</taxon>
        <taxon>Pseudomonadati</taxon>
        <taxon>Pseudomonadota</taxon>
        <taxon>Gammaproteobacteria</taxon>
        <taxon>Vibrionales</taxon>
        <taxon>Vibrionaceae</taxon>
        <taxon>Vibrio</taxon>
    </lineage>
</organism>